<name>A0A4Y2M0E5_ARAVE</name>
<organism evidence="1 2">
    <name type="scientific">Araneus ventricosus</name>
    <name type="common">Orbweaver spider</name>
    <name type="synonym">Epeira ventricosa</name>
    <dbReference type="NCBI Taxonomy" id="182803"/>
    <lineage>
        <taxon>Eukaryota</taxon>
        <taxon>Metazoa</taxon>
        <taxon>Ecdysozoa</taxon>
        <taxon>Arthropoda</taxon>
        <taxon>Chelicerata</taxon>
        <taxon>Arachnida</taxon>
        <taxon>Araneae</taxon>
        <taxon>Araneomorphae</taxon>
        <taxon>Entelegynae</taxon>
        <taxon>Araneoidea</taxon>
        <taxon>Araneidae</taxon>
        <taxon>Araneus</taxon>
    </lineage>
</organism>
<sequence>MDMGTVMVTDMVMDTGTDMDM</sequence>
<feature type="non-terminal residue" evidence="1">
    <location>
        <position position="21"/>
    </location>
</feature>
<dbReference type="EMBL" id="BGPR01279507">
    <property type="protein sequence ID" value="GBN20054.1"/>
    <property type="molecule type" value="Genomic_DNA"/>
</dbReference>
<comment type="caution">
    <text evidence="1">The sequence shown here is derived from an EMBL/GenBank/DDBJ whole genome shotgun (WGS) entry which is preliminary data.</text>
</comment>
<evidence type="ECO:0000313" key="2">
    <source>
        <dbReference type="Proteomes" id="UP000499080"/>
    </source>
</evidence>
<dbReference type="Proteomes" id="UP000499080">
    <property type="component" value="Unassembled WGS sequence"/>
</dbReference>
<protein>
    <submittedName>
        <fullName evidence="1">Uncharacterized protein</fullName>
    </submittedName>
</protein>
<reference evidence="1 2" key="1">
    <citation type="journal article" date="2019" name="Sci. Rep.">
        <title>Orb-weaving spider Araneus ventricosus genome elucidates the spidroin gene catalogue.</title>
        <authorList>
            <person name="Kono N."/>
            <person name="Nakamura H."/>
            <person name="Ohtoshi R."/>
            <person name="Moran D.A.P."/>
            <person name="Shinohara A."/>
            <person name="Yoshida Y."/>
            <person name="Fujiwara M."/>
            <person name="Mori M."/>
            <person name="Tomita M."/>
            <person name="Arakawa K."/>
        </authorList>
    </citation>
    <scope>NUCLEOTIDE SEQUENCE [LARGE SCALE GENOMIC DNA]</scope>
</reference>
<dbReference type="AlphaFoldDB" id="A0A4Y2M0E5"/>
<gene>
    <name evidence="1" type="ORF">AVEN_259883_1</name>
</gene>
<accession>A0A4Y2M0E5</accession>
<proteinExistence type="predicted"/>
<evidence type="ECO:0000313" key="1">
    <source>
        <dbReference type="EMBL" id="GBN20054.1"/>
    </source>
</evidence>
<keyword evidence="2" id="KW-1185">Reference proteome</keyword>